<reference evidence="2 3" key="1">
    <citation type="submission" date="2020-12" db="EMBL/GenBank/DDBJ databases">
        <authorList>
            <person name="Awala S.I."/>
            <person name="Gwak J.-H."/>
            <person name="Kim S.-J."/>
            <person name="Rhee S.-K."/>
        </authorList>
    </citation>
    <scope>NUCLEOTIDE SEQUENCE [LARGE SCALE GENOMIC DNA]</scope>
    <source>
        <strain evidence="2 3">IT5</strain>
    </source>
</reference>
<dbReference type="InterPro" id="IPR013216">
    <property type="entry name" value="Methyltransf_11"/>
</dbReference>
<protein>
    <submittedName>
        <fullName evidence="2">Methyltransferase domain-containing protein</fullName>
    </submittedName>
</protein>
<keyword evidence="2" id="KW-0808">Transferase</keyword>
<dbReference type="RefSeq" id="WP_206848005.1">
    <property type="nucleotide sequence ID" value="NZ_CP065956.1"/>
</dbReference>
<keyword evidence="2" id="KW-0489">Methyltransferase</keyword>
<dbReference type="InterPro" id="IPR029063">
    <property type="entry name" value="SAM-dependent_MTases_sf"/>
</dbReference>
<dbReference type="PANTHER" id="PTHR42912">
    <property type="entry name" value="METHYLTRANSFERASE"/>
    <property type="match status" value="1"/>
</dbReference>
<dbReference type="EMBL" id="CP065956">
    <property type="protein sequence ID" value="QSR87558.1"/>
    <property type="molecule type" value="Genomic_DNA"/>
</dbReference>
<keyword evidence="3" id="KW-1185">Reference proteome</keyword>
<organism evidence="2 3">
    <name type="scientific">Candidatus Methylacidiphilum infernorum</name>
    <dbReference type="NCBI Taxonomy" id="511746"/>
    <lineage>
        <taxon>Bacteria</taxon>
        <taxon>Pseudomonadati</taxon>
        <taxon>Verrucomicrobiota</taxon>
        <taxon>Methylacidiphilae</taxon>
        <taxon>Methylacidiphilales</taxon>
        <taxon>Methylacidiphilaceae</taxon>
        <taxon>Methylacidiphilum (ex Ratnadevi et al. 2023)</taxon>
    </lineage>
</organism>
<dbReference type="InterPro" id="IPR050508">
    <property type="entry name" value="Methyltransf_Superfamily"/>
</dbReference>
<gene>
    <name evidence="2" type="ORF">EM20IM_04340</name>
</gene>
<dbReference type="Pfam" id="PF08241">
    <property type="entry name" value="Methyltransf_11"/>
    <property type="match status" value="1"/>
</dbReference>
<evidence type="ECO:0000259" key="1">
    <source>
        <dbReference type="Pfam" id="PF08241"/>
    </source>
</evidence>
<dbReference type="GO" id="GO:0032259">
    <property type="term" value="P:methylation"/>
    <property type="evidence" value="ECO:0007669"/>
    <property type="project" value="UniProtKB-KW"/>
</dbReference>
<dbReference type="Proteomes" id="UP000663088">
    <property type="component" value="Chromosome"/>
</dbReference>
<dbReference type="Gene3D" id="3.40.50.150">
    <property type="entry name" value="Vaccinia Virus protein VP39"/>
    <property type="match status" value="1"/>
</dbReference>
<evidence type="ECO:0000313" key="3">
    <source>
        <dbReference type="Proteomes" id="UP000663088"/>
    </source>
</evidence>
<evidence type="ECO:0000313" key="2">
    <source>
        <dbReference type="EMBL" id="QSR87558.1"/>
    </source>
</evidence>
<proteinExistence type="predicted"/>
<accession>A0ABX7PY20</accession>
<sequence>MIGFYREKRKMAMNSRPQARQVREKWDLASRFFDWITWADDQRFAPFKYRLFQKVRGKTLLVGAGTGKDFRFLPHDGEIVAIDISPKMLERAALKAQCFPGTIELKEADVCALDFPDESFDTVLSVCTFCSVPDPLQGMREIYRVLRPDGKFYLFEHVRSRIGPLGILLDLLTPLSRRFGPDLNRDTVSAVRNSGFRITREENIYLDIVKWIEAVKR</sequence>
<dbReference type="SUPFAM" id="SSF53335">
    <property type="entry name" value="S-adenosyl-L-methionine-dependent methyltransferases"/>
    <property type="match status" value="1"/>
</dbReference>
<dbReference type="GO" id="GO:0008168">
    <property type="term" value="F:methyltransferase activity"/>
    <property type="evidence" value="ECO:0007669"/>
    <property type="project" value="UniProtKB-KW"/>
</dbReference>
<dbReference type="CDD" id="cd02440">
    <property type="entry name" value="AdoMet_MTases"/>
    <property type="match status" value="1"/>
</dbReference>
<name>A0ABX7PY20_9BACT</name>
<feature type="domain" description="Methyltransferase type 11" evidence="1">
    <location>
        <begin position="61"/>
        <end position="154"/>
    </location>
</feature>